<evidence type="ECO:0000256" key="3">
    <source>
        <dbReference type="ARBA" id="ARBA00021035"/>
    </source>
</evidence>
<keyword evidence="6 10" id="KW-0548">Nucleotidyltransferase</keyword>
<gene>
    <name evidence="14" type="ORF">TAO_0002</name>
</gene>
<dbReference type="SUPFAM" id="SSF55979">
    <property type="entry name" value="DNA clamp"/>
    <property type="match status" value="3"/>
</dbReference>
<dbReference type="RefSeq" id="WP_096526046.1">
    <property type="nucleotide sequence ID" value="NZ_AP014836.1"/>
</dbReference>
<evidence type="ECO:0000259" key="13">
    <source>
        <dbReference type="Pfam" id="PF02768"/>
    </source>
</evidence>
<comment type="subcellular location">
    <subcellularLocation>
        <location evidence="1 10">Cytoplasm</location>
    </subcellularLocation>
</comment>
<keyword evidence="8 10" id="KW-0239">DNA-directed DNA polymerase</keyword>
<dbReference type="AlphaFoldDB" id="A0A1Q2SJS1"/>
<feature type="domain" description="DNA polymerase III beta sliding clamp N-terminal" evidence="11">
    <location>
        <begin position="1"/>
        <end position="117"/>
    </location>
</feature>
<keyword evidence="7 10" id="KW-0235">DNA replication</keyword>
<protein>
    <recommendedName>
        <fullName evidence="3 10">Beta sliding clamp</fullName>
    </recommendedName>
</protein>
<evidence type="ECO:0000256" key="8">
    <source>
        <dbReference type="ARBA" id="ARBA00022932"/>
    </source>
</evidence>
<name>A0A1Q2SJS1_9GAMM</name>
<sequence>MWFSIEREEIVKHLTTVCGVVERRHVLPILFNVLLIIEDSQLSLTTTDLEVEIRTIFKVQQIEAGRITVAARKFLDICRILPSRSTLEVQHKNGQLHIRAEHSKFTLSTLPAKDFPNTNNFDKVTEIELTQIELKSLLQKTVFCMAHQDVRYYLNGLLIELEKEELHAVATDGHRLAIASLKKRLLPDEGKIQAIIPRKAVLELTRLLEESDDLVRITLGNSQIRAEFHGLSFFTKLIDGQFPDHRRVIPIGCEKQLIINREALKQGLARVNILTNDKHHGVRLYFSNSTLQAIVTNLEQESAEEKIETNYEGNSLEIGFNNSYLIELLNIIASEQVKLEFTDASSGCLITPLNGDTSKYVIMPMRL</sequence>
<dbReference type="InterPro" id="IPR022637">
    <property type="entry name" value="DNA_polIII_beta_cen"/>
</dbReference>
<accession>A0A1Q2SJS1</accession>
<dbReference type="EMBL" id="AP014836">
    <property type="protein sequence ID" value="BAW79372.1"/>
    <property type="molecule type" value="Genomic_DNA"/>
</dbReference>
<proteinExistence type="inferred from homology"/>
<dbReference type="PANTHER" id="PTHR30478:SF0">
    <property type="entry name" value="BETA SLIDING CLAMP"/>
    <property type="match status" value="1"/>
</dbReference>
<dbReference type="Proteomes" id="UP000243679">
    <property type="component" value="Chromosome"/>
</dbReference>
<dbReference type="OrthoDB" id="8421503at2"/>
<dbReference type="GO" id="GO:0005737">
    <property type="term" value="C:cytoplasm"/>
    <property type="evidence" value="ECO:0007669"/>
    <property type="project" value="UniProtKB-SubCell"/>
</dbReference>
<dbReference type="Pfam" id="PF02768">
    <property type="entry name" value="DNA_pol3_beta_3"/>
    <property type="match status" value="1"/>
</dbReference>
<dbReference type="InterPro" id="IPR001001">
    <property type="entry name" value="DNA_polIII_beta"/>
</dbReference>
<dbReference type="SMART" id="SM00480">
    <property type="entry name" value="POL3Bc"/>
    <property type="match status" value="1"/>
</dbReference>
<comment type="function">
    <text evidence="10">Confers DNA tethering and processivity to DNA polymerases and other proteins. Acts as a clamp, forming a ring around DNA (a reaction catalyzed by the clamp-loading complex) which diffuses in an ATP-independent manner freely and bidirectionally along dsDNA. Initially characterized for its ability to contact the catalytic subunit of DNA polymerase III (Pol III), a complex, multichain enzyme responsible for most of the replicative synthesis in bacteria; Pol III exhibits 3'-5' exonuclease proofreading activity. The beta chain is required for initiation of replication as well as for processivity of DNA replication.</text>
</comment>
<dbReference type="PIRSF" id="PIRSF000804">
    <property type="entry name" value="DNA_pol_III_b"/>
    <property type="match status" value="1"/>
</dbReference>
<dbReference type="InterPro" id="IPR046938">
    <property type="entry name" value="DNA_clamp_sf"/>
</dbReference>
<dbReference type="GO" id="GO:0003887">
    <property type="term" value="F:DNA-directed DNA polymerase activity"/>
    <property type="evidence" value="ECO:0007669"/>
    <property type="project" value="UniProtKB-UniRule"/>
</dbReference>
<evidence type="ECO:0000259" key="12">
    <source>
        <dbReference type="Pfam" id="PF02767"/>
    </source>
</evidence>
<keyword evidence="5 10" id="KW-0808">Transferase</keyword>
<dbReference type="InterPro" id="IPR022634">
    <property type="entry name" value="DNA_polIII_beta_N"/>
</dbReference>
<evidence type="ECO:0000256" key="1">
    <source>
        <dbReference type="ARBA" id="ARBA00004496"/>
    </source>
</evidence>
<dbReference type="GO" id="GO:0009360">
    <property type="term" value="C:DNA polymerase III complex"/>
    <property type="evidence" value="ECO:0007669"/>
    <property type="project" value="InterPro"/>
</dbReference>
<evidence type="ECO:0000256" key="10">
    <source>
        <dbReference type="PIRNR" id="PIRNR000804"/>
    </source>
</evidence>
<keyword evidence="4 10" id="KW-0963">Cytoplasm</keyword>
<dbReference type="PANTHER" id="PTHR30478">
    <property type="entry name" value="DNA POLYMERASE III SUBUNIT BETA"/>
    <property type="match status" value="1"/>
</dbReference>
<evidence type="ECO:0000256" key="7">
    <source>
        <dbReference type="ARBA" id="ARBA00022705"/>
    </source>
</evidence>
<comment type="similarity">
    <text evidence="2 10">Belongs to the beta sliding clamp family.</text>
</comment>
<dbReference type="NCBIfam" id="TIGR00663">
    <property type="entry name" value="dnan"/>
    <property type="match status" value="1"/>
</dbReference>
<dbReference type="GO" id="GO:0008408">
    <property type="term" value="F:3'-5' exonuclease activity"/>
    <property type="evidence" value="ECO:0007669"/>
    <property type="project" value="InterPro"/>
</dbReference>
<reference evidence="14 15" key="1">
    <citation type="journal article" date="2017" name="ISME J.">
        <title>An acid-tolerant ammonia-oxidizing ?-proteobacterium from soil.</title>
        <authorList>
            <person name="Hayatsu M."/>
            <person name="Tago K."/>
            <person name="Uchiyama I."/>
            <person name="Toyoda A."/>
            <person name="Wang Y."/>
            <person name="Shimomura Y."/>
            <person name="Okubo T."/>
            <person name="Kurisu F."/>
            <person name="Hirono Y."/>
            <person name="Nonaka K."/>
            <person name="Akiyama H."/>
            <person name="Itoh T."/>
            <person name="Takami H."/>
        </authorList>
    </citation>
    <scope>NUCLEOTIDE SEQUENCE [LARGE SCALE GENOMIC DNA]</scope>
    <source>
        <strain evidence="14 15">TAO100</strain>
    </source>
</reference>
<evidence type="ECO:0000256" key="6">
    <source>
        <dbReference type="ARBA" id="ARBA00022695"/>
    </source>
</evidence>
<evidence type="ECO:0000313" key="14">
    <source>
        <dbReference type="EMBL" id="BAW79372.1"/>
    </source>
</evidence>
<evidence type="ECO:0000256" key="2">
    <source>
        <dbReference type="ARBA" id="ARBA00010752"/>
    </source>
</evidence>
<keyword evidence="9" id="KW-0238">DNA-binding</keyword>
<dbReference type="KEGG" id="ntt:TAO_0002"/>
<keyword evidence="15" id="KW-1185">Reference proteome</keyword>
<dbReference type="GO" id="GO:0003677">
    <property type="term" value="F:DNA binding"/>
    <property type="evidence" value="ECO:0007669"/>
    <property type="project" value="UniProtKB-UniRule"/>
</dbReference>
<dbReference type="Pfam" id="PF00712">
    <property type="entry name" value="DNA_pol3_beta"/>
    <property type="match status" value="1"/>
</dbReference>
<evidence type="ECO:0000256" key="5">
    <source>
        <dbReference type="ARBA" id="ARBA00022679"/>
    </source>
</evidence>
<dbReference type="Gene3D" id="3.10.150.10">
    <property type="entry name" value="DNA Polymerase III, subunit A, domain 2"/>
    <property type="match status" value="1"/>
</dbReference>
<dbReference type="InterPro" id="IPR022635">
    <property type="entry name" value="DNA_polIII_beta_C"/>
</dbReference>
<dbReference type="GO" id="GO:0006271">
    <property type="term" value="P:DNA strand elongation involved in DNA replication"/>
    <property type="evidence" value="ECO:0007669"/>
    <property type="project" value="TreeGrafter"/>
</dbReference>
<evidence type="ECO:0000313" key="15">
    <source>
        <dbReference type="Proteomes" id="UP000243679"/>
    </source>
</evidence>
<comment type="subunit">
    <text evidence="10">Forms a ring-shaped head-to-tail homodimer around DNA.</text>
</comment>
<organism evidence="14 15">
    <name type="scientific">Candidatus Nitrosoglobus terrae</name>
    <dbReference type="NCBI Taxonomy" id="1630141"/>
    <lineage>
        <taxon>Bacteria</taxon>
        <taxon>Pseudomonadati</taxon>
        <taxon>Pseudomonadota</taxon>
        <taxon>Gammaproteobacteria</taxon>
        <taxon>Chromatiales</taxon>
        <taxon>Chromatiaceae</taxon>
        <taxon>Candidatus Nitrosoglobus</taxon>
    </lineage>
</organism>
<evidence type="ECO:0000259" key="11">
    <source>
        <dbReference type="Pfam" id="PF00712"/>
    </source>
</evidence>
<evidence type="ECO:0000256" key="4">
    <source>
        <dbReference type="ARBA" id="ARBA00022490"/>
    </source>
</evidence>
<evidence type="ECO:0000256" key="9">
    <source>
        <dbReference type="ARBA" id="ARBA00023125"/>
    </source>
</evidence>
<dbReference type="Pfam" id="PF02767">
    <property type="entry name" value="DNA_pol3_beta_2"/>
    <property type="match status" value="1"/>
</dbReference>
<feature type="domain" description="DNA polymerase III beta sliding clamp C-terminal" evidence="13">
    <location>
        <begin position="246"/>
        <end position="366"/>
    </location>
</feature>
<feature type="domain" description="DNA polymerase III beta sliding clamp central" evidence="12">
    <location>
        <begin position="129"/>
        <end position="244"/>
    </location>
</feature>
<dbReference type="CDD" id="cd00140">
    <property type="entry name" value="beta_clamp"/>
    <property type="match status" value="1"/>
</dbReference>
<dbReference type="Gene3D" id="3.70.10.10">
    <property type="match status" value="1"/>
</dbReference>